<evidence type="ECO:0000259" key="1">
    <source>
        <dbReference type="Pfam" id="PF01048"/>
    </source>
</evidence>
<keyword evidence="2" id="KW-0328">Glycosyltransferase</keyword>
<sequence>MAGPLEECANVGIVIDGQEGYPLVAPKDFDAPSVFRPANLLREARRQKSLPDKAVPAVCVLDPDGDMVRHLERAGTGYRHAGWACYHTDMWVTRVDGLEIGVVGMAVGAPFAVLVAEQLAASGASLTVSITSAGRISGNETPPYFVLIERALRDEGTSAHYVAPAEWSYLAEELQDKLRNVFDSNGIHVVAGSSWTTDAPYRETALAIKEAERRGIACVEMEAAALYAYAAAAHQKVVCLAHITNTMAVAGDDFEKGADNGVNVSLTVAYAVATAILGSDRPEGS</sequence>
<dbReference type="GO" id="GO:0009116">
    <property type="term" value="P:nucleoside metabolic process"/>
    <property type="evidence" value="ECO:0007669"/>
    <property type="project" value="InterPro"/>
</dbReference>
<gene>
    <name evidence="2" type="primary">deoD3</name>
    <name evidence="2" type="ORF">LAUMK142_00484</name>
</gene>
<protein>
    <submittedName>
        <fullName evidence="2">Purine nucleoside phosphorylase DeoD-type</fullName>
        <ecNumber evidence="2">2.4.2.1</ecNumber>
    </submittedName>
</protein>
<proteinExistence type="predicted"/>
<reference evidence="2 3" key="1">
    <citation type="submission" date="2018-09" db="EMBL/GenBank/DDBJ databases">
        <authorList>
            <person name="Tagini F."/>
        </authorList>
    </citation>
    <scope>NUCLEOTIDE SEQUENCE [LARGE SCALE GENOMIC DNA]</scope>
    <source>
        <strain evidence="2 3">MK142</strain>
    </source>
</reference>
<dbReference type="EC" id="2.4.2.1" evidence="2"/>
<organism evidence="2 3">
    <name type="scientific">Mycobacterium pseudokansasii</name>
    <dbReference type="NCBI Taxonomy" id="2341080"/>
    <lineage>
        <taxon>Bacteria</taxon>
        <taxon>Bacillati</taxon>
        <taxon>Actinomycetota</taxon>
        <taxon>Actinomycetes</taxon>
        <taxon>Mycobacteriales</taxon>
        <taxon>Mycobacteriaceae</taxon>
        <taxon>Mycobacterium</taxon>
    </lineage>
</organism>
<dbReference type="InterPro" id="IPR035994">
    <property type="entry name" value="Nucleoside_phosphorylase_sf"/>
</dbReference>
<dbReference type="EMBL" id="UPHU01000001">
    <property type="protein sequence ID" value="VBA46803.1"/>
    <property type="molecule type" value="Genomic_DNA"/>
</dbReference>
<evidence type="ECO:0000313" key="2">
    <source>
        <dbReference type="EMBL" id="VBA46803.1"/>
    </source>
</evidence>
<dbReference type="GO" id="GO:0004731">
    <property type="term" value="F:purine-nucleoside phosphorylase activity"/>
    <property type="evidence" value="ECO:0007669"/>
    <property type="project" value="UniProtKB-EC"/>
</dbReference>
<dbReference type="Gene3D" id="3.40.50.1580">
    <property type="entry name" value="Nucleoside phosphorylase domain"/>
    <property type="match status" value="1"/>
</dbReference>
<keyword evidence="2" id="KW-0808">Transferase</keyword>
<name>A0A498QLB7_9MYCO</name>
<dbReference type="CDD" id="cd09007">
    <property type="entry name" value="NP-I_spr0068"/>
    <property type="match status" value="1"/>
</dbReference>
<dbReference type="Proteomes" id="UP000268285">
    <property type="component" value="Unassembled WGS sequence"/>
</dbReference>
<evidence type="ECO:0000313" key="3">
    <source>
        <dbReference type="Proteomes" id="UP000268285"/>
    </source>
</evidence>
<dbReference type="Pfam" id="PF01048">
    <property type="entry name" value="PNP_UDP_1"/>
    <property type="match status" value="1"/>
</dbReference>
<dbReference type="SUPFAM" id="SSF53167">
    <property type="entry name" value="Purine and uridine phosphorylases"/>
    <property type="match status" value="1"/>
</dbReference>
<accession>A0A498QLB7</accession>
<dbReference type="AlphaFoldDB" id="A0A498QLB7"/>
<keyword evidence="3" id="KW-1185">Reference proteome</keyword>
<dbReference type="RefSeq" id="WP_244601814.1">
    <property type="nucleotide sequence ID" value="NZ_JAIENV010000137.1"/>
</dbReference>
<dbReference type="InterPro" id="IPR000845">
    <property type="entry name" value="Nucleoside_phosphorylase_d"/>
</dbReference>
<feature type="domain" description="Nucleoside phosphorylase" evidence="1">
    <location>
        <begin position="86"/>
        <end position="255"/>
    </location>
</feature>